<feature type="domain" description="VapC9 PIN-like" evidence="2">
    <location>
        <begin position="7"/>
        <end position="117"/>
    </location>
</feature>
<name>A0A8T5GGF1_9ARCH</name>
<dbReference type="Gene3D" id="3.40.50.1010">
    <property type="entry name" value="5'-nuclease"/>
    <property type="match status" value="1"/>
</dbReference>
<dbReference type="Proteomes" id="UP000722459">
    <property type="component" value="Unassembled WGS sequence"/>
</dbReference>
<proteinExistence type="predicted"/>
<dbReference type="InterPro" id="IPR029060">
    <property type="entry name" value="PIN-like_dom_sf"/>
</dbReference>
<keyword evidence="1" id="KW-0175">Coiled coil</keyword>
<feature type="coiled-coil region" evidence="1">
    <location>
        <begin position="72"/>
        <end position="99"/>
    </location>
</feature>
<accession>A0A8T5GGF1</accession>
<dbReference type="InterPro" id="IPR041120">
    <property type="entry name" value="PIN_9"/>
</dbReference>
<comment type="caution">
    <text evidence="3">The sequence shown here is derived from an EMBL/GenBank/DDBJ whole genome shotgun (WGS) entry which is preliminary data.</text>
</comment>
<organism evidence="3 4">
    <name type="scientific">Candidatus Iainarchaeum sp</name>
    <dbReference type="NCBI Taxonomy" id="3101447"/>
    <lineage>
        <taxon>Archaea</taxon>
        <taxon>Candidatus Iainarchaeota</taxon>
        <taxon>Candidatus Iainarchaeia</taxon>
        <taxon>Candidatus Iainarchaeales</taxon>
        <taxon>Candidatus Iainarchaeaceae</taxon>
        <taxon>Candidatus Iainarchaeum</taxon>
    </lineage>
</organism>
<evidence type="ECO:0000313" key="3">
    <source>
        <dbReference type="EMBL" id="MBT4870586.1"/>
    </source>
</evidence>
<evidence type="ECO:0000256" key="1">
    <source>
        <dbReference type="SAM" id="Coils"/>
    </source>
</evidence>
<dbReference type="AlphaFoldDB" id="A0A8T5GGF1"/>
<evidence type="ECO:0000313" key="4">
    <source>
        <dbReference type="Proteomes" id="UP000722459"/>
    </source>
</evidence>
<sequence>MSDKIKILLDTNFLLNMVRYKIHGFEEIKNKIPAQFFVLTRVLWEMEYKAKTDKKIRNEVRIVKEILKNNGVIELNSKIENVDTELMELSKEYVIATNDKELRERIKSFGGRSIYIRSLSFIDLEDIFE</sequence>
<gene>
    <name evidence="3" type="ORF">HON47_03365</name>
</gene>
<protein>
    <recommendedName>
        <fullName evidence="2">VapC9 PIN-like domain-containing protein</fullName>
    </recommendedName>
</protein>
<dbReference type="SUPFAM" id="SSF88723">
    <property type="entry name" value="PIN domain-like"/>
    <property type="match status" value="1"/>
</dbReference>
<dbReference type="EMBL" id="JABJNZ010000046">
    <property type="protein sequence ID" value="MBT4870586.1"/>
    <property type="molecule type" value="Genomic_DNA"/>
</dbReference>
<evidence type="ECO:0000259" key="2">
    <source>
        <dbReference type="Pfam" id="PF18477"/>
    </source>
</evidence>
<dbReference type="Pfam" id="PF18477">
    <property type="entry name" value="PIN_9"/>
    <property type="match status" value="1"/>
</dbReference>
<reference evidence="3" key="1">
    <citation type="journal article" date="2021" name="ISME J.">
        <title>Mercury methylation by metabolically versatile and cosmopolitan marine bacteria.</title>
        <authorList>
            <person name="Lin H."/>
            <person name="Ascher D.B."/>
            <person name="Myung Y."/>
            <person name="Lamborg C.H."/>
            <person name="Hallam S.J."/>
            <person name="Gionfriddo C.M."/>
            <person name="Holt K.E."/>
            <person name="Moreau J.W."/>
        </authorList>
    </citation>
    <scope>NUCLEOTIDE SEQUENCE</scope>
    <source>
        <strain evidence="3">SI075_bin30</strain>
    </source>
</reference>